<feature type="domain" description="Peptidase M24" evidence="1">
    <location>
        <begin position="160"/>
        <end position="365"/>
    </location>
</feature>
<gene>
    <name evidence="3" type="ORF">FJU11_05140</name>
</gene>
<comment type="caution">
    <text evidence="3">The sequence shown here is derived from an EMBL/GenBank/DDBJ whole genome shotgun (WGS) entry which is preliminary data.</text>
</comment>
<protein>
    <submittedName>
        <fullName evidence="3">Aminopeptidase P family protein</fullName>
    </submittedName>
</protein>
<dbReference type="SUPFAM" id="SSF55920">
    <property type="entry name" value="Creatinase/aminopeptidase"/>
    <property type="match status" value="1"/>
</dbReference>
<dbReference type="InterPro" id="IPR036005">
    <property type="entry name" value="Creatinase/aminopeptidase-like"/>
</dbReference>
<dbReference type="InterPro" id="IPR000587">
    <property type="entry name" value="Creatinase_N"/>
</dbReference>
<feature type="domain" description="Creatinase N-terminal" evidence="2">
    <location>
        <begin position="13"/>
        <end position="152"/>
    </location>
</feature>
<dbReference type="GO" id="GO:0004177">
    <property type="term" value="F:aminopeptidase activity"/>
    <property type="evidence" value="ECO:0007669"/>
    <property type="project" value="UniProtKB-KW"/>
</dbReference>
<dbReference type="CDD" id="cd01066">
    <property type="entry name" value="APP_MetAP"/>
    <property type="match status" value="1"/>
</dbReference>
<dbReference type="SUPFAM" id="SSF53092">
    <property type="entry name" value="Creatinase/prolidase N-terminal domain"/>
    <property type="match status" value="1"/>
</dbReference>
<evidence type="ECO:0000313" key="4">
    <source>
        <dbReference type="Proteomes" id="UP000320314"/>
    </source>
</evidence>
<organism evidence="3 4">
    <name type="scientific">Pararhizobium mangrovi</name>
    <dbReference type="NCBI Taxonomy" id="2590452"/>
    <lineage>
        <taxon>Bacteria</taxon>
        <taxon>Pseudomonadati</taxon>
        <taxon>Pseudomonadota</taxon>
        <taxon>Alphaproteobacteria</taxon>
        <taxon>Hyphomicrobiales</taxon>
        <taxon>Rhizobiaceae</taxon>
        <taxon>Rhizobium/Agrobacterium group</taxon>
        <taxon>Pararhizobium</taxon>
    </lineage>
</organism>
<evidence type="ECO:0000259" key="2">
    <source>
        <dbReference type="Pfam" id="PF01321"/>
    </source>
</evidence>
<sequence>MPQYFETAEYEARLQLLMEAMHQEKLDAMLLFAQESMYWLSGFDTTGFCFFQCLIVKADGDLALFVRPADLRQARQTSNVERVVVWTDRTNADPTGELKTLLDDMDLLGKRIGVEYDTHGMTGANCRMLDLRLQTFANPVDASPLVSRLRLVKSDAEIAAIRRAAELGDDALDAALPLVKAGADEADILAAMQATVLAGGGDVPATPFVIGSGRKALLCHYAAGRRTLEENDQLTLEWAGVEAHYHSVAMRTVLLGEPSERHLALDAAARETLEEIEAVLRPGNTFGDVFAAYAEVMAAHDLTRHRLNTCGYSVGARFAPTWIERQMFFAENAEPIQKNMTLFVHGMILDSDSGTAMTLGRTYLTTDEAPEPLTRFGLDLVTC</sequence>
<accession>A0A506UC42</accession>
<dbReference type="Proteomes" id="UP000320314">
    <property type="component" value="Unassembled WGS sequence"/>
</dbReference>
<dbReference type="PANTHER" id="PTHR46112:SF2">
    <property type="entry name" value="XAA-PRO AMINOPEPTIDASE P-RELATED"/>
    <property type="match status" value="1"/>
</dbReference>
<dbReference type="Gene3D" id="3.40.350.10">
    <property type="entry name" value="Creatinase/prolidase N-terminal domain"/>
    <property type="match status" value="1"/>
</dbReference>
<dbReference type="InterPro" id="IPR029149">
    <property type="entry name" value="Creatin/AminoP/Spt16_N"/>
</dbReference>
<dbReference type="AlphaFoldDB" id="A0A506UC42"/>
<dbReference type="Pfam" id="PF00557">
    <property type="entry name" value="Peptidase_M24"/>
    <property type="match status" value="1"/>
</dbReference>
<dbReference type="Pfam" id="PF01321">
    <property type="entry name" value="Creatinase_N"/>
    <property type="match status" value="1"/>
</dbReference>
<evidence type="ECO:0000313" key="3">
    <source>
        <dbReference type="EMBL" id="TPW30395.1"/>
    </source>
</evidence>
<dbReference type="OrthoDB" id="8286321at2"/>
<keyword evidence="4" id="KW-1185">Reference proteome</keyword>
<dbReference type="InterPro" id="IPR050659">
    <property type="entry name" value="Peptidase_M24B"/>
</dbReference>
<name>A0A506UC42_9HYPH</name>
<dbReference type="EMBL" id="VHLH01000006">
    <property type="protein sequence ID" value="TPW30395.1"/>
    <property type="molecule type" value="Genomic_DNA"/>
</dbReference>
<keyword evidence="3" id="KW-0378">Hydrolase</keyword>
<dbReference type="PANTHER" id="PTHR46112">
    <property type="entry name" value="AMINOPEPTIDASE"/>
    <property type="match status" value="1"/>
</dbReference>
<proteinExistence type="predicted"/>
<dbReference type="InterPro" id="IPR000994">
    <property type="entry name" value="Pept_M24"/>
</dbReference>
<evidence type="ECO:0000259" key="1">
    <source>
        <dbReference type="Pfam" id="PF00557"/>
    </source>
</evidence>
<dbReference type="Gene3D" id="3.90.230.10">
    <property type="entry name" value="Creatinase/methionine aminopeptidase superfamily"/>
    <property type="match status" value="1"/>
</dbReference>
<reference evidence="3 4" key="1">
    <citation type="submission" date="2019-06" db="EMBL/GenBank/DDBJ databases">
        <authorList>
            <person name="Li M."/>
        </authorList>
    </citation>
    <scope>NUCLEOTIDE SEQUENCE [LARGE SCALE GENOMIC DNA]</scope>
    <source>
        <strain evidence="3 4">BGMRC6574</strain>
    </source>
</reference>
<keyword evidence="3" id="KW-0645">Protease</keyword>
<keyword evidence="3" id="KW-0031">Aminopeptidase</keyword>
<dbReference type="RefSeq" id="WP_141165956.1">
    <property type="nucleotide sequence ID" value="NZ_VHLH01000006.1"/>
</dbReference>